<dbReference type="GeneID" id="85323152"/>
<evidence type="ECO:0000313" key="3">
    <source>
        <dbReference type="Proteomes" id="UP001172101"/>
    </source>
</evidence>
<organism evidence="2 3">
    <name type="scientific">Lasiosphaeria miniovina</name>
    <dbReference type="NCBI Taxonomy" id="1954250"/>
    <lineage>
        <taxon>Eukaryota</taxon>
        <taxon>Fungi</taxon>
        <taxon>Dikarya</taxon>
        <taxon>Ascomycota</taxon>
        <taxon>Pezizomycotina</taxon>
        <taxon>Sordariomycetes</taxon>
        <taxon>Sordariomycetidae</taxon>
        <taxon>Sordariales</taxon>
        <taxon>Lasiosphaeriaceae</taxon>
        <taxon>Lasiosphaeria</taxon>
    </lineage>
</organism>
<proteinExistence type="predicted"/>
<dbReference type="AlphaFoldDB" id="A0AA40AKE4"/>
<evidence type="ECO:0000313" key="2">
    <source>
        <dbReference type="EMBL" id="KAK0717488.1"/>
    </source>
</evidence>
<feature type="compositionally biased region" description="Basic and acidic residues" evidence="1">
    <location>
        <begin position="10"/>
        <end position="29"/>
    </location>
</feature>
<feature type="compositionally biased region" description="Basic and acidic residues" evidence="1">
    <location>
        <begin position="37"/>
        <end position="51"/>
    </location>
</feature>
<dbReference type="RefSeq" id="XP_060296281.1">
    <property type="nucleotide sequence ID" value="XM_060439882.1"/>
</dbReference>
<accession>A0AA40AKE4</accession>
<dbReference type="EMBL" id="JAUIRO010000004">
    <property type="protein sequence ID" value="KAK0717488.1"/>
    <property type="molecule type" value="Genomic_DNA"/>
</dbReference>
<protein>
    <submittedName>
        <fullName evidence="2">Uncharacterized protein</fullName>
    </submittedName>
</protein>
<feature type="region of interest" description="Disordered" evidence="1">
    <location>
        <begin position="1"/>
        <end position="66"/>
    </location>
</feature>
<dbReference type="Proteomes" id="UP001172101">
    <property type="component" value="Unassembled WGS sequence"/>
</dbReference>
<evidence type="ECO:0000256" key="1">
    <source>
        <dbReference type="SAM" id="MobiDB-lite"/>
    </source>
</evidence>
<sequence>MAKAAASQQAEKRGDAASFHNEERGRSRIDEEEQNLEDDRHRGSEEARMADENAPEEDAREVPLKEDRWLKPFGRLHDDGSRDPNECQYMEYRWHRPKTEDFEDDK</sequence>
<gene>
    <name evidence="2" type="ORF">B0T26DRAFT_675786</name>
</gene>
<reference evidence="2" key="1">
    <citation type="submission" date="2023-06" db="EMBL/GenBank/DDBJ databases">
        <title>Genome-scale phylogeny and comparative genomics of the fungal order Sordariales.</title>
        <authorList>
            <consortium name="Lawrence Berkeley National Laboratory"/>
            <person name="Hensen N."/>
            <person name="Bonometti L."/>
            <person name="Westerberg I."/>
            <person name="Brannstrom I.O."/>
            <person name="Guillou S."/>
            <person name="Cros-Aarteil S."/>
            <person name="Calhoun S."/>
            <person name="Haridas S."/>
            <person name="Kuo A."/>
            <person name="Mondo S."/>
            <person name="Pangilinan J."/>
            <person name="Riley R."/>
            <person name="LaButti K."/>
            <person name="Andreopoulos B."/>
            <person name="Lipzen A."/>
            <person name="Chen C."/>
            <person name="Yanf M."/>
            <person name="Daum C."/>
            <person name="Ng V."/>
            <person name="Clum A."/>
            <person name="Steindorff A."/>
            <person name="Ohm R."/>
            <person name="Martin F."/>
            <person name="Silar P."/>
            <person name="Natvig D."/>
            <person name="Lalanne C."/>
            <person name="Gautier V."/>
            <person name="Ament-velasquez S.L."/>
            <person name="Kruys A."/>
            <person name="Hutchinson M.I."/>
            <person name="Powell A.J."/>
            <person name="Barry K."/>
            <person name="Miller A.N."/>
            <person name="Grigoriev I.V."/>
            <person name="Debuchy R."/>
            <person name="Gladieux P."/>
            <person name="Thoren M.H."/>
            <person name="Johannesson H."/>
        </authorList>
    </citation>
    <scope>NUCLEOTIDE SEQUENCE</scope>
    <source>
        <strain evidence="2">SMH2392-1A</strain>
    </source>
</reference>
<comment type="caution">
    <text evidence="2">The sequence shown here is derived from an EMBL/GenBank/DDBJ whole genome shotgun (WGS) entry which is preliminary data.</text>
</comment>
<keyword evidence="3" id="KW-1185">Reference proteome</keyword>
<name>A0AA40AKE4_9PEZI</name>